<comment type="similarity">
    <text evidence="2">Belongs to the MAD1 family.</text>
</comment>
<keyword evidence="7" id="KW-0131">Cell cycle</keyword>
<organism evidence="10 11">
    <name type="scientific">Dimargaris verticillata</name>
    <dbReference type="NCBI Taxonomy" id="2761393"/>
    <lineage>
        <taxon>Eukaryota</taxon>
        <taxon>Fungi</taxon>
        <taxon>Fungi incertae sedis</taxon>
        <taxon>Zoopagomycota</taxon>
        <taxon>Kickxellomycotina</taxon>
        <taxon>Dimargaritomycetes</taxon>
        <taxon>Dimargaritales</taxon>
        <taxon>Dimargaritaceae</taxon>
        <taxon>Dimargaris</taxon>
    </lineage>
</organism>
<evidence type="ECO:0000256" key="9">
    <source>
        <dbReference type="SAM" id="MobiDB-lite"/>
    </source>
</evidence>
<evidence type="ECO:0000256" key="7">
    <source>
        <dbReference type="ARBA" id="ARBA00023306"/>
    </source>
</evidence>
<dbReference type="OrthoDB" id="331602at2759"/>
<evidence type="ECO:0000256" key="4">
    <source>
        <dbReference type="ARBA" id="ARBA00022618"/>
    </source>
</evidence>
<comment type="subcellular location">
    <subcellularLocation>
        <location evidence="1">Nucleus</location>
    </subcellularLocation>
</comment>
<dbReference type="GO" id="GO:0008168">
    <property type="term" value="F:methyltransferase activity"/>
    <property type="evidence" value="ECO:0007669"/>
    <property type="project" value="UniProtKB-KW"/>
</dbReference>
<keyword evidence="10" id="KW-0489">Methyltransferase</keyword>
<feature type="region of interest" description="Disordered" evidence="9">
    <location>
        <begin position="185"/>
        <end position="215"/>
    </location>
</feature>
<evidence type="ECO:0000256" key="2">
    <source>
        <dbReference type="ARBA" id="ARBA00008029"/>
    </source>
</evidence>
<dbReference type="GO" id="GO:0007094">
    <property type="term" value="P:mitotic spindle assembly checkpoint signaling"/>
    <property type="evidence" value="ECO:0007669"/>
    <property type="project" value="InterPro"/>
</dbReference>
<dbReference type="PANTHER" id="PTHR23168">
    <property type="entry name" value="MITOTIC SPINDLE ASSEMBLY CHECKPOINT PROTEIN MAD1 MITOTIC ARREST DEFICIENT-LIKE PROTEIN 1"/>
    <property type="match status" value="1"/>
</dbReference>
<feature type="region of interest" description="Disordered" evidence="9">
    <location>
        <begin position="1"/>
        <end position="25"/>
    </location>
</feature>
<feature type="region of interest" description="Disordered" evidence="9">
    <location>
        <begin position="97"/>
        <end position="120"/>
    </location>
</feature>
<accession>A0A9W8E913</accession>
<feature type="coiled-coil region" evidence="8">
    <location>
        <begin position="283"/>
        <end position="420"/>
    </location>
</feature>
<keyword evidence="10" id="KW-0808">Transferase</keyword>
<keyword evidence="11" id="KW-1185">Reference proteome</keyword>
<dbReference type="AlphaFoldDB" id="A0A9W8E913"/>
<evidence type="ECO:0000256" key="6">
    <source>
        <dbReference type="ARBA" id="ARBA00023242"/>
    </source>
</evidence>
<dbReference type="SUPFAM" id="SSF75704">
    <property type="entry name" value="Mitotic arrest deficient-like 1, Mad1"/>
    <property type="match status" value="1"/>
</dbReference>
<dbReference type="GO" id="GO:0005635">
    <property type="term" value="C:nuclear envelope"/>
    <property type="evidence" value="ECO:0007669"/>
    <property type="project" value="TreeGrafter"/>
</dbReference>
<gene>
    <name evidence="10" type="primary">MAD1</name>
    <name evidence="10" type="ORF">H4R34_003473</name>
</gene>
<evidence type="ECO:0000256" key="5">
    <source>
        <dbReference type="ARBA" id="ARBA00022776"/>
    </source>
</evidence>
<dbReference type="Gene3D" id="3.30.457.60">
    <property type="match status" value="1"/>
</dbReference>
<keyword evidence="4" id="KW-0132">Cell division</keyword>
<dbReference type="Gene3D" id="1.20.5.170">
    <property type="match status" value="1"/>
</dbReference>
<dbReference type="GO" id="GO:0032259">
    <property type="term" value="P:methylation"/>
    <property type="evidence" value="ECO:0007669"/>
    <property type="project" value="UniProtKB-KW"/>
</dbReference>
<evidence type="ECO:0000256" key="8">
    <source>
        <dbReference type="SAM" id="Coils"/>
    </source>
</evidence>
<keyword evidence="5" id="KW-0498">Mitosis</keyword>
<keyword evidence="8" id="KW-0175">Coiled coil</keyword>
<feature type="coiled-coil region" evidence="8">
    <location>
        <begin position="610"/>
        <end position="637"/>
    </location>
</feature>
<proteinExistence type="inferred from homology"/>
<dbReference type="GO" id="GO:0051301">
    <property type="term" value="P:cell division"/>
    <property type="evidence" value="ECO:0007669"/>
    <property type="project" value="UniProtKB-KW"/>
</dbReference>
<name>A0A9W8E913_9FUNG</name>
<dbReference type="PANTHER" id="PTHR23168:SF0">
    <property type="entry name" value="MITOTIC SPINDLE ASSEMBLY CHECKPOINT PROTEIN MAD1"/>
    <property type="match status" value="1"/>
</dbReference>
<feature type="region of interest" description="Disordered" evidence="9">
    <location>
        <begin position="43"/>
        <end position="84"/>
    </location>
</feature>
<feature type="compositionally biased region" description="Polar residues" evidence="9">
    <location>
        <begin position="15"/>
        <end position="25"/>
    </location>
</feature>
<keyword evidence="6" id="KW-0539">Nucleus</keyword>
<dbReference type="Pfam" id="PF05557">
    <property type="entry name" value="MAD"/>
    <property type="match status" value="1"/>
</dbReference>
<dbReference type="GO" id="GO:0000776">
    <property type="term" value="C:kinetochore"/>
    <property type="evidence" value="ECO:0007669"/>
    <property type="project" value="TreeGrafter"/>
</dbReference>
<dbReference type="Proteomes" id="UP001151582">
    <property type="component" value="Unassembled WGS sequence"/>
</dbReference>
<evidence type="ECO:0000313" key="10">
    <source>
        <dbReference type="EMBL" id="KAJ1977723.1"/>
    </source>
</evidence>
<dbReference type="GO" id="GO:0051315">
    <property type="term" value="P:attachment of mitotic spindle microtubules to kinetochore"/>
    <property type="evidence" value="ECO:0007669"/>
    <property type="project" value="TreeGrafter"/>
</dbReference>
<feature type="region of interest" description="Disordered" evidence="9">
    <location>
        <begin position="581"/>
        <end position="605"/>
    </location>
</feature>
<evidence type="ECO:0000313" key="11">
    <source>
        <dbReference type="Proteomes" id="UP001151582"/>
    </source>
</evidence>
<dbReference type="InterPro" id="IPR008672">
    <property type="entry name" value="Mad1"/>
</dbReference>
<evidence type="ECO:0000256" key="1">
    <source>
        <dbReference type="ARBA" id="ARBA00004123"/>
    </source>
</evidence>
<comment type="caution">
    <text evidence="10">The sequence shown here is derived from an EMBL/GenBank/DDBJ whole genome shotgun (WGS) entry which is preliminary data.</text>
</comment>
<dbReference type="EMBL" id="JANBQB010000325">
    <property type="protein sequence ID" value="KAJ1977723.1"/>
    <property type="molecule type" value="Genomic_DNA"/>
</dbReference>
<reference evidence="10" key="1">
    <citation type="submission" date="2022-07" db="EMBL/GenBank/DDBJ databases">
        <title>Phylogenomic reconstructions and comparative analyses of Kickxellomycotina fungi.</title>
        <authorList>
            <person name="Reynolds N.K."/>
            <person name="Stajich J.E."/>
            <person name="Barry K."/>
            <person name="Grigoriev I.V."/>
            <person name="Crous P."/>
            <person name="Smith M.E."/>
        </authorList>
    </citation>
    <scope>NUCLEOTIDE SEQUENCE</scope>
    <source>
        <strain evidence="10">RSA 567</strain>
    </source>
</reference>
<evidence type="ECO:0000256" key="3">
    <source>
        <dbReference type="ARBA" id="ARBA00022019"/>
    </source>
</evidence>
<sequence>MGTPGPAPRRLAASMRSTAHAQTPQLTDQRLVNPQLTSGQTMRVSAQATPRGQIRWPAGSNTTTRRPRTPAANVNTNPRDTLPPSLREIRTGFRQFLDDDLPPTTTKRHLADPLPSTTTAKRRFIPGTDLLAEEAPTFGLHTPAQLPTPSLVASPLGDLMATPASADDAELRDLRRQLNKAKYEASRARSELEREQISHESQRQDWEKTTKDQSSRIEKLEKDRRFLFDKEKESAERCLQLDQQIQDLKDSYNDQIRHLKRQLQDLQDPATPALALRPSSTMADGLAARIDQYKHSVVQLQDQLANKTQRTEQLLATLAEHQQQLNCANQRVAELEAQGEQQQGLASISGELRHQVSYIKDLEAKIRRLQREVEDYEQRHENYELLFETKRKLERQNQAIEPLQNQVAQLQTENKALLEEKEGWFVSLRQVLLDVDGDVPEGAPKTAMSPAKMSPQRLAQIITQQRQQIATLHDQLGTLQAATGGTRVEHDNLQQQLEAVQARVAHLEQQHSRDKRLLQRLEKLRSLAQREVEFLREQLKSYDMEEMTLTTGAFDTAKAQRIQGLEDLVQDYRTQVQRLAGQLAARSSTEPTPNAPLPTETSKSAPLAQVEQLQQQVARLTHKLEAQDQEMALLERAVGRGDYNPRTTQVLQLAQNPTTDAFAIRETTLKALQDENRELLRQLQHGAATELLSQGSPSAVTGVQIPQQTVDNLLRDNAGLHAELAQRDKRLARLKEVWQAKAQEMREAIYSLLGYRLDFLENGRVRLVSMYSAAEDHSFIFTSNQHDSGTLELAGGGNTDYVKSLKSLIQFWVVERRSIPAFLATVTLELFDKTTAMMPPDSQTGWRGREEIDDTVSLAPVNPALYTAL</sequence>
<dbReference type="Gene3D" id="6.10.250.90">
    <property type="match status" value="1"/>
</dbReference>
<dbReference type="GO" id="GO:0072686">
    <property type="term" value="C:mitotic spindle"/>
    <property type="evidence" value="ECO:0007669"/>
    <property type="project" value="TreeGrafter"/>
</dbReference>
<protein>
    <recommendedName>
        <fullName evidence="3">Spindle assembly checkpoint component MAD1</fullName>
    </recommendedName>
</protein>